<comment type="caution">
    <text evidence="1">The sequence shown here is derived from an EMBL/GenBank/DDBJ whole genome shotgun (WGS) entry which is preliminary data.</text>
</comment>
<reference evidence="1 2" key="1">
    <citation type="submission" date="2020-08" db="EMBL/GenBank/DDBJ databases">
        <title>Genomic Encyclopedia of Type Strains, Phase III (KMG-III): the genomes of soil and plant-associated and newly described type strains.</title>
        <authorList>
            <person name="Whitman W."/>
        </authorList>
    </citation>
    <scope>NUCLEOTIDE SEQUENCE [LARGE SCALE GENOMIC DNA]</scope>
    <source>
        <strain evidence="1 2">CECT 8075</strain>
    </source>
</reference>
<evidence type="ECO:0000313" key="2">
    <source>
        <dbReference type="Proteomes" id="UP000536179"/>
    </source>
</evidence>
<dbReference type="EMBL" id="JACHXU010000016">
    <property type="protein sequence ID" value="MBB3208441.1"/>
    <property type="molecule type" value="Genomic_DNA"/>
</dbReference>
<dbReference type="AlphaFoldDB" id="A0A7W5E1K7"/>
<keyword evidence="2" id="KW-1185">Reference proteome</keyword>
<gene>
    <name evidence="1" type="ORF">FHS27_004270</name>
</gene>
<organism evidence="1 2">
    <name type="scientific">Aporhodopirellula rubra</name>
    <dbReference type="NCBI Taxonomy" id="980271"/>
    <lineage>
        <taxon>Bacteria</taxon>
        <taxon>Pseudomonadati</taxon>
        <taxon>Planctomycetota</taxon>
        <taxon>Planctomycetia</taxon>
        <taxon>Pirellulales</taxon>
        <taxon>Pirellulaceae</taxon>
        <taxon>Aporhodopirellula</taxon>
    </lineage>
</organism>
<sequence>MDDFLFDLIEFESALPWVYAEEDDEPGDVTIELEMVIELVDEETGNGESD</sequence>
<evidence type="ECO:0000313" key="1">
    <source>
        <dbReference type="EMBL" id="MBB3208441.1"/>
    </source>
</evidence>
<protein>
    <submittedName>
        <fullName evidence="1">Uncharacterized protein</fullName>
    </submittedName>
</protein>
<name>A0A7W5E1K7_9BACT</name>
<accession>A0A7W5E1K7</accession>
<proteinExistence type="predicted"/>
<dbReference type="RefSeq" id="WP_184306640.1">
    <property type="nucleotide sequence ID" value="NZ_JACHXU010000016.1"/>
</dbReference>
<dbReference type="Proteomes" id="UP000536179">
    <property type="component" value="Unassembled WGS sequence"/>
</dbReference>